<organism evidence="3 4">
    <name type="scientific">Paenibacillus antibioticophila</name>
    <dbReference type="NCBI Taxonomy" id="1274374"/>
    <lineage>
        <taxon>Bacteria</taxon>
        <taxon>Bacillati</taxon>
        <taxon>Bacillota</taxon>
        <taxon>Bacilli</taxon>
        <taxon>Bacillales</taxon>
        <taxon>Paenibacillaceae</taxon>
        <taxon>Paenibacillus</taxon>
    </lineage>
</organism>
<dbReference type="Gene3D" id="2.60.40.10">
    <property type="entry name" value="Immunoglobulins"/>
    <property type="match status" value="1"/>
</dbReference>
<dbReference type="RefSeq" id="WP_212937691.1">
    <property type="nucleotide sequence ID" value="NZ_BORR01000001.1"/>
</dbReference>
<feature type="chain" id="PRO_5036696227" description="SLH domain-containing protein" evidence="1">
    <location>
        <begin position="33"/>
        <end position="1383"/>
    </location>
</feature>
<feature type="signal peptide" evidence="1">
    <location>
        <begin position="1"/>
        <end position="32"/>
    </location>
</feature>
<name>A0A920CD58_9BACL</name>
<dbReference type="Pfam" id="PF00395">
    <property type="entry name" value="SLH"/>
    <property type="match status" value="3"/>
</dbReference>
<dbReference type="PROSITE" id="PS51272">
    <property type="entry name" value="SLH"/>
    <property type="match status" value="3"/>
</dbReference>
<feature type="domain" description="SLH" evidence="2">
    <location>
        <begin position="1237"/>
        <end position="1303"/>
    </location>
</feature>
<accession>A0A920CD58</accession>
<feature type="domain" description="SLH" evidence="2">
    <location>
        <begin position="1309"/>
        <end position="1381"/>
    </location>
</feature>
<gene>
    <name evidence="3" type="ORF">J41TS12_00910</name>
</gene>
<feature type="domain" description="SLH" evidence="2">
    <location>
        <begin position="1170"/>
        <end position="1233"/>
    </location>
</feature>
<keyword evidence="4" id="KW-1185">Reference proteome</keyword>
<reference evidence="3 4" key="1">
    <citation type="submission" date="2021-03" db="EMBL/GenBank/DDBJ databases">
        <title>Antimicrobial resistance genes in bacteria isolated from Japanese honey, and their potential for conferring macrolide and lincosamide resistance in the American foulbrood pathogen Paenibacillus larvae.</title>
        <authorList>
            <person name="Okamoto M."/>
            <person name="Kumagai M."/>
            <person name="Kanamori H."/>
            <person name="Takamatsu D."/>
        </authorList>
    </citation>
    <scope>NUCLEOTIDE SEQUENCE [LARGE SCALE GENOMIC DNA]</scope>
    <source>
        <strain evidence="3 4">J41TS12</strain>
    </source>
</reference>
<dbReference type="InterPro" id="IPR013783">
    <property type="entry name" value="Ig-like_fold"/>
</dbReference>
<proteinExistence type="predicted"/>
<dbReference type="Proteomes" id="UP000681162">
    <property type="component" value="Unassembled WGS sequence"/>
</dbReference>
<evidence type="ECO:0000313" key="4">
    <source>
        <dbReference type="Proteomes" id="UP000681162"/>
    </source>
</evidence>
<protein>
    <recommendedName>
        <fullName evidence="2">SLH domain-containing protein</fullName>
    </recommendedName>
</protein>
<evidence type="ECO:0000313" key="3">
    <source>
        <dbReference type="EMBL" id="GIO35230.1"/>
    </source>
</evidence>
<comment type="caution">
    <text evidence="3">The sequence shown here is derived from an EMBL/GenBank/DDBJ whole genome shotgun (WGS) entry which is preliminary data.</text>
</comment>
<dbReference type="EMBL" id="BORR01000001">
    <property type="protein sequence ID" value="GIO35230.1"/>
    <property type="molecule type" value="Genomic_DNA"/>
</dbReference>
<keyword evidence="1" id="KW-0732">Signal</keyword>
<dbReference type="InterPro" id="IPR001119">
    <property type="entry name" value="SLH_dom"/>
</dbReference>
<evidence type="ECO:0000256" key="1">
    <source>
        <dbReference type="SAM" id="SignalP"/>
    </source>
</evidence>
<sequence length="1383" mass="151117">MQRFKKPFLWLTLLSLVISLLPVGLSAPKASAADAVPTYFIPSIQELRKTFSLSLTGTGETDAITRDSAYHVTTSTVTIEGSYRAGLSSTGMTVTVERLVQNSAGTWTTDDSNVYSNIITALNGNTFRAADVTLFEGFNRVTFSGQMSDTTRSESFYVLYDKVPYLQELMMYDGGSQGKMLNEGTPVITTESMVSLEGVAHNVNEIKIYVNDKLSNSVPRDEYSGKFYAAGISLVEGTNTIKVVMNNSADTVTTQRTIFRIGSAQEVTSMYLYDESKIAASGSDPKDIGAIVYNAYNRTPSVTEELTTPRLLTQIIIPYEKYDENQTLTDLAADLKVEYTSTDNPPIVTPGTDLKIMKMNPFNNFGKIDSNSVVTADKDKAVVISDAAGNPKHVIVTFSASVPVNSGNLSIKVSLGDAANGGFVTTIPLSFRYAPNETTITNLYYLPAFETTEDPTSTDDLTKIKLDGATVASGTFYVLIEANKDTASWDDLDAAYLPRGSKHLEINPVADIPGLKGNQKIYKIEDFSAGQQQLAFRFANGTITGKETEATVSYLMMTKIAFTNWIYGQTYPVDSKSALAKDTEMLIEGEYLGFENFDPANNASATINGAPVDIEVVTTAPTVPTKKDTVVFYGNKFTLRAGIGASGPLYFGENRIIFQGTSRDGNGNARSVTGELLVYIVDTNGSTISDFQPEEKTTVGLFSADAQGNTLQNLMTTLLNVGNTETPENLEAAQAAYDRIISSIFVPSPTFTYDAAASSYTTSNTTTNLIVRGSGASLVRLNFGSKEVFTAPERLTDDAVKPIDGEFTFDFGNGSKNYKYQLVGSQKDFLLRVEGIDISVPGTYVFNLELVNDSGSRTSKKLEVVRVVEPYRVLAPQANLDGQYIVNKNFVRFDIQAEGATKVLIDKYEAVPSQKEAGRFVYDYVGLKPNKSTKIKIQIERADTSFNDTLEVYYTSAVNVDSQFMAEKVATKYSVFDKMIELSFPKGTILQTASPGLNAIQYYPDNKLLFGIADPVDGVVGKQDDYGNYVNRSLTGQPDKPNEISVPYQVKAKFVSPESRANFTAISKVYWIHGGLGEVGLEQSTNGLAPYSLEGTFTEFDSRRKIVPSQRGELSLAYDENVVDEAGTTITVFRYTDSGIWENIGGEVDTKGHRITVPFDDFGYYMVMKLKRGYSDITNHGWARNILNGLYSKGIMKNLRGNSFGTDDRITRGEFATLLVKGLNIPLNYPTDGDHSKSTFTDVGPGAATETWSYKYIETAARAGIVAGTNEGEFAPYTPITREQAAVMISRALKLKLSLNDDKLNSALAKSFTDSGSMDYYARPAIQAVSKAKIMNGAANVLPGQKKPTYSFNPKGYMTRAEAGKIAVELFKKSTNIFPKNFN</sequence>
<evidence type="ECO:0000259" key="2">
    <source>
        <dbReference type="PROSITE" id="PS51272"/>
    </source>
</evidence>